<dbReference type="InterPro" id="IPR034660">
    <property type="entry name" value="DinB/YfiT-like"/>
</dbReference>
<comment type="caution">
    <text evidence="2">The sequence shown here is derived from an EMBL/GenBank/DDBJ whole genome shotgun (WGS) entry which is preliminary data.</text>
</comment>
<name>A0ABR5AN68_9BACL</name>
<feature type="domain" description="DinB-like" evidence="1">
    <location>
        <begin position="12"/>
        <end position="146"/>
    </location>
</feature>
<dbReference type="Gene3D" id="1.20.120.450">
    <property type="entry name" value="dinb family like domain"/>
    <property type="match status" value="1"/>
</dbReference>
<proteinExistence type="predicted"/>
<dbReference type="Proteomes" id="UP000031967">
    <property type="component" value="Unassembled WGS sequence"/>
</dbReference>
<evidence type="ECO:0000313" key="2">
    <source>
        <dbReference type="EMBL" id="KIL42466.1"/>
    </source>
</evidence>
<protein>
    <recommendedName>
        <fullName evidence="1">DinB-like domain-containing protein</fullName>
    </recommendedName>
</protein>
<dbReference type="RefSeq" id="WP_041044784.1">
    <property type="nucleotide sequence ID" value="NZ_JXAK01000001.1"/>
</dbReference>
<keyword evidence="3" id="KW-1185">Reference proteome</keyword>
<dbReference type="EMBL" id="JXAK01000001">
    <property type="protein sequence ID" value="KIL42466.1"/>
    <property type="molecule type" value="Genomic_DNA"/>
</dbReference>
<organism evidence="2 3">
    <name type="scientific">Gordoniibacillus kamchatkensis</name>
    <dbReference type="NCBI Taxonomy" id="1590651"/>
    <lineage>
        <taxon>Bacteria</taxon>
        <taxon>Bacillati</taxon>
        <taxon>Bacillota</taxon>
        <taxon>Bacilli</taxon>
        <taxon>Bacillales</taxon>
        <taxon>Paenibacillaceae</taxon>
        <taxon>Gordoniibacillus</taxon>
    </lineage>
</organism>
<dbReference type="InterPro" id="IPR024775">
    <property type="entry name" value="DinB-like"/>
</dbReference>
<accession>A0ABR5AN68</accession>
<sequence>MSKSSIQVALTVRQLVIGSVSAIPEEWFDVQPGGSNNTIRWNIGHQVTMLNWFLSSAVPLDYRLPDDYNSLFVTGTKPADWQVTPPSKEALLEQLSAQFESLAKISPESLAKTLNPPFAMGNLAFATAEEVFGFAFIHEALHLGIISSLAKQIRFDREMEPYFQ</sequence>
<evidence type="ECO:0000259" key="1">
    <source>
        <dbReference type="Pfam" id="PF12867"/>
    </source>
</evidence>
<dbReference type="Pfam" id="PF12867">
    <property type="entry name" value="DinB_2"/>
    <property type="match status" value="1"/>
</dbReference>
<gene>
    <name evidence="2" type="ORF">SD70_00740</name>
</gene>
<evidence type="ECO:0000313" key="3">
    <source>
        <dbReference type="Proteomes" id="UP000031967"/>
    </source>
</evidence>
<reference evidence="2 3" key="1">
    <citation type="submission" date="2014-12" db="EMBL/GenBank/DDBJ databases">
        <title>Draft genome sequence of Paenibacillus kamchatkensis strain B-2647.</title>
        <authorList>
            <person name="Karlyshev A.V."/>
            <person name="Kudryashova E.B."/>
        </authorList>
    </citation>
    <scope>NUCLEOTIDE SEQUENCE [LARGE SCALE GENOMIC DNA]</scope>
    <source>
        <strain evidence="2 3">VKM B-2647</strain>
    </source>
</reference>
<dbReference type="SUPFAM" id="SSF109854">
    <property type="entry name" value="DinB/YfiT-like putative metalloenzymes"/>
    <property type="match status" value="1"/>
</dbReference>